<dbReference type="PANTHER" id="PTHR28096:SF1">
    <property type="entry name" value="PROTEIN FAF1"/>
    <property type="match status" value="1"/>
</dbReference>
<dbReference type="EMBL" id="JAEHOE010000005">
    <property type="protein sequence ID" value="KAG2499871.1"/>
    <property type="molecule type" value="Genomic_DNA"/>
</dbReference>
<proteinExistence type="predicted"/>
<name>A0A836C479_9CHLO</name>
<dbReference type="OrthoDB" id="498232at2759"/>
<dbReference type="PANTHER" id="PTHR28096">
    <property type="entry name" value="PROTEIN FAF1"/>
    <property type="match status" value="1"/>
</dbReference>
<dbReference type="InterPro" id="IPR027973">
    <property type="entry name" value="FSAF1-like"/>
</dbReference>
<protein>
    <submittedName>
        <fullName evidence="2">Uncharacterized protein</fullName>
    </submittedName>
</protein>
<comment type="caution">
    <text evidence="2">The sequence shown here is derived from an EMBL/GenBank/DDBJ whole genome shotgun (WGS) entry which is preliminary data.</text>
</comment>
<feature type="compositionally biased region" description="Low complexity" evidence="1">
    <location>
        <begin position="46"/>
        <end position="104"/>
    </location>
</feature>
<accession>A0A836C479</accession>
<organism evidence="2 3">
    <name type="scientific">Edaphochlamys debaryana</name>
    <dbReference type="NCBI Taxonomy" id="47281"/>
    <lineage>
        <taxon>Eukaryota</taxon>
        <taxon>Viridiplantae</taxon>
        <taxon>Chlorophyta</taxon>
        <taxon>core chlorophytes</taxon>
        <taxon>Chlorophyceae</taxon>
        <taxon>CS clade</taxon>
        <taxon>Chlamydomonadales</taxon>
        <taxon>Chlamydomonadales incertae sedis</taxon>
        <taxon>Edaphochlamys</taxon>
    </lineage>
</organism>
<dbReference type="AlphaFoldDB" id="A0A836C479"/>
<dbReference type="Pfam" id="PF15375">
    <property type="entry name" value="FSAF1"/>
    <property type="match status" value="1"/>
</dbReference>
<dbReference type="GO" id="GO:0005730">
    <property type="term" value="C:nucleolus"/>
    <property type="evidence" value="ECO:0007669"/>
    <property type="project" value="TreeGrafter"/>
</dbReference>
<evidence type="ECO:0000313" key="3">
    <source>
        <dbReference type="Proteomes" id="UP000612055"/>
    </source>
</evidence>
<feature type="compositionally biased region" description="Basic residues" evidence="1">
    <location>
        <begin position="170"/>
        <end position="182"/>
    </location>
</feature>
<gene>
    <name evidence="2" type="ORF">HYH03_002162</name>
</gene>
<feature type="compositionally biased region" description="Low complexity" evidence="1">
    <location>
        <begin position="133"/>
        <end position="161"/>
    </location>
</feature>
<feature type="compositionally biased region" description="Low complexity" evidence="1">
    <location>
        <begin position="11"/>
        <end position="33"/>
    </location>
</feature>
<feature type="region of interest" description="Disordered" evidence="1">
    <location>
        <begin position="284"/>
        <end position="309"/>
    </location>
</feature>
<sequence>MSMFADGGARTASKASTSGRGTTGTTPRRAAASSGGGAKPGEGSKRLSPSGQPSGKAAAGAGARPAASPAGAAGKQPRGAASAAVPNKAAAAAQPGPGAGAKALAGRKQKRGGSAQDEIEAIMRAGKKKAKKAAAAAGAGADSAKPSAAATAAAAAEAASKAAHKEAMRRERKAFMSHKASKVHAPVQAVAGPKRAVPASDEEAALSPEEFQRLHLEVEKFAAASLDKKSAKAYKARMLARLGAKADARPRIPSSIGFGMAKMAAKREAKALEEAIETGMVQRKGLGKKKRALQAKNRDRGLMEAGPSFKGGVLRIKPLKKQRQESATLRLPKGML</sequence>
<dbReference type="GO" id="GO:0000462">
    <property type="term" value="P:maturation of SSU-rRNA from tricistronic rRNA transcript (SSU-rRNA, 5.8S rRNA, LSU-rRNA)"/>
    <property type="evidence" value="ECO:0007669"/>
    <property type="project" value="TreeGrafter"/>
</dbReference>
<reference evidence="2" key="1">
    <citation type="journal article" date="2020" name="bioRxiv">
        <title>Comparative genomics of Chlamydomonas.</title>
        <authorList>
            <person name="Craig R.J."/>
            <person name="Hasan A.R."/>
            <person name="Ness R.W."/>
            <person name="Keightley P.D."/>
        </authorList>
    </citation>
    <scope>NUCLEOTIDE SEQUENCE</scope>
    <source>
        <strain evidence="2">CCAP 11/70</strain>
    </source>
</reference>
<dbReference type="InterPro" id="IPR053030">
    <property type="entry name" value="Ribosomal_biogenesis_FAF1-like"/>
</dbReference>
<dbReference type="Proteomes" id="UP000612055">
    <property type="component" value="Unassembled WGS sequence"/>
</dbReference>
<keyword evidence="3" id="KW-1185">Reference proteome</keyword>
<feature type="region of interest" description="Disordered" evidence="1">
    <location>
        <begin position="1"/>
        <end position="204"/>
    </location>
</feature>
<evidence type="ECO:0000313" key="2">
    <source>
        <dbReference type="EMBL" id="KAG2499871.1"/>
    </source>
</evidence>
<evidence type="ECO:0000256" key="1">
    <source>
        <dbReference type="SAM" id="MobiDB-lite"/>
    </source>
</evidence>